<feature type="compositionally biased region" description="Gly residues" evidence="1">
    <location>
        <begin position="16"/>
        <end position="25"/>
    </location>
</feature>
<evidence type="ECO:0000313" key="3">
    <source>
        <dbReference type="WBParaSite" id="L893_g28278.t1"/>
    </source>
</evidence>
<accession>A0A1I7ZPA3</accession>
<feature type="region of interest" description="Disordered" evidence="1">
    <location>
        <begin position="1"/>
        <end position="25"/>
    </location>
</feature>
<name>A0A1I7ZPA3_9BILA</name>
<proteinExistence type="predicted"/>
<evidence type="ECO:0000313" key="2">
    <source>
        <dbReference type="Proteomes" id="UP000095287"/>
    </source>
</evidence>
<evidence type="ECO:0000256" key="1">
    <source>
        <dbReference type="SAM" id="MobiDB-lite"/>
    </source>
</evidence>
<protein>
    <submittedName>
        <fullName evidence="3">Uncharacterized protein</fullName>
    </submittedName>
</protein>
<keyword evidence="2" id="KW-1185">Reference proteome</keyword>
<reference evidence="3" key="1">
    <citation type="submission" date="2016-11" db="UniProtKB">
        <authorList>
            <consortium name="WormBaseParasite"/>
        </authorList>
    </citation>
    <scope>IDENTIFICATION</scope>
</reference>
<organism evidence="2 3">
    <name type="scientific">Steinernema glaseri</name>
    <dbReference type="NCBI Taxonomy" id="37863"/>
    <lineage>
        <taxon>Eukaryota</taxon>
        <taxon>Metazoa</taxon>
        <taxon>Ecdysozoa</taxon>
        <taxon>Nematoda</taxon>
        <taxon>Chromadorea</taxon>
        <taxon>Rhabditida</taxon>
        <taxon>Tylenchina</taxon>
        <taxon>Panagrolaimomorpha</taxon>
        <taxon>Strongyloidoidea</taxon>
        <taxon>Steinernematidae</taxon>
        <taxon>Steinernema</taxon>
    </lineage>
</organism>
<dbReference type="AlphaFoldDB" id="A0A1I7ZPA3"/>
<dbReference type="Proteomes" id="UP000095287">
    <property type="component" value="Unplaced"/>
</dbReference>
<sequence length="71" mass="7417">MIAASIKSPIGHGGHHVQGGGDGWGGGNLQVCVKTPLSQSMEMRRGSRGVIRVVARTSIARERVNNAEAPL</sequence>
<dbReference type="WBParaSite" id="L893_g28278.t1">
    <property type="protein sequence ID" value="L893_g28278.t1"/>
    <property type="gene ID" value="L893_g28278"/>
</dbReference>